<protein>
    <recommendedName>
        <fullName evidence="3">DUF4283 domain-containing protein</fullName>
    </recommendedName>
</protein>
<accession>B9FGN4</accession>
<sequence length="646" mass="67322">MGGGVALVSMLVRAEVGFNGSGFQHSLGFAARPDGGGVGAGNLVFGAVPGMSAPVFPAAGGGVLPAGALLTGVAPGGGLQMAGGGVLTGVLPAGAVPTSGAPGGRLQMAAGGLQSGALLTGGVPGGGLQAGFPTNECYSWCRDRLKVDGGGIQTRGSGAMVSNISSGPTAGGPAGGSVPSGGAFGAFALAPSASVCGGGKESQVHGEPVQHEMAACLVDVGKGKSKVESKGSAGHKIKHEPRAALIKVSKGKLSVNDVIVELERLIPGRWRWVVHDNGDDTFRTMFPSAAELRRMVEWGKVHTKVGEAEMEIVERGVGNEVKYVIPKVWVQCKGLPSELREYLIIWAVGSILSITKAVDMLFTRRYDIARLQVLALDPSLIPDVVDVVIGDHLYELAFKVEPESGADEPVPMEMENVDDGNLEEKDDGNMKQVLGKEVGGDSGNNSMMGSGGQSSGVGGSSVPSAQLSLLPEYDGLTTSDEEFDGLEEEPVVVEKLRTQESLGAKLAAIPEAVISPSRKSKRRASDSDQIVLERAEKLKTEKNLVNMQAKDDVINDLKSIEEKRLGNFVCSSVNQATTSIVESELLDDHLDDNTLLQHLCGDIMEEVMDLSGVDDNYSHATLNFLVPSPNTKKSAKKGKKKKSIKQ</sequence>
<reference evidence="2" key="2">
    <citation type="submission" date="2008-12" db="EMBL/GenBank/DDBJ databases">
        <title>Improved gene annotation of the rice (Oryza sativa) genomes.</title>
        <authorList>
            <person name="Wang J."/>
            <person name="Li R."/>
            <person name="Fan W."/>
            <person name="Huang Q."/>
            <person name="Zhang J."/>
            <person name="Zhou Y."/>
            <person name="Hu Y."/>
            <person name="Zi S."/>
            <person name="Li J."/>
            <person name="Ni P."/>
            <person name="Zheng H."/>
            <person name="Zhang Y."/>
            <person name="Zhao M."/>
            <person name="Hao Q."/>
            <person name="McDermott J."/>
            <person name="Samudrala R."/>
            <person name="Kristiansen K."/>
            <person name="Wong G.K.-S."/>
        </authorList>
    </citation>
    <scope>NUCLEOTIDE SEQUENCE</scope>
</reference>
<evidence type="ECO:0008006" key="3">
    <source>
        <dbReference type="Google" id="ProtNLM"/>
    </source>
</evidence>
<evidence type="ECO:0000256" key="1">
    <source>
        <dbReference type="SAM" id="MobiDB-lite"/>
    </source>
</evidence>
<gene>
    <name evidence="2" type="ORF">OsJ_18055</name>
</gene>
<reference evidence="2" key="1">
    <citation type="journal article" date="2005" name="PLoS Biol.">
        <title>The genomes of Oryza sativa: a history of duplications.</title>
        <authorList>
            <person name="Yu J."/>
            <person name="Wang J."/>
            <person name="Lin W."/>
            <person name="Li S."/>
            <person name="Li H."/>
            <person name="Zhou J."/>
            <person name="Ni P."/>
            <person name="Dong W."/>
            <person name="Hu S."/>
            <person name="Zeng C."/>
            <person name="Zhang J."/>
            <person name="Zhang Y."/>
            <person name="Li R."/>
            <person name="Xu Z."/>
            <person name="Li S."/>
            <person name="Li X."/>
            <person name="Zheng H."/>
            <person name="Cong L."/>
            <person name="Lin L."/>
            <person name="Yin J."/>
            <person name="Geng J."/>
            <person name="Li G."/>
            <person name="Shi J."/>
            <person name="Liu J."/>
            <person name="Lv H."/>
            <person name="Li J."/>
            <person name="Wang J."/>
            <person name="Deng Y."/>
            <person name="Ran L."/>
            <person name="Shi X."/>
            <person name="Wang X."/>
            <person name="Wu Q."/>
            <person name="Li C."/>
            <person name="Ren X."/>
            <person name="Wang J."/>
            <person name="Wang X."/>
            <person name="Li D."/>
            <person name="Liu D."/>
            <person name="Zhang X."/>
            <person name="Ji Z."/>
            <person name="Zhao W."/>
            <person name="Sun Y."/>
            <person name="Zhang Z."/>
            <person name="Bao J."/>
            <person name="Han Y."/>
            <person name="Dong L."/>
            <person name="Ji J."/>
            <person name="Chen P."/>
            <person name="Wu S."/>
            <person name="Liu J."/>
            <person name="Xiao Y."/>
            <person name="Bu D."/>
            <person name="Tan J."/>
            <person name="Yang L."/>
            <person name="Ye C."/>
            <person name="Zhang J."/>
            <person name="Xu J."/>
            <person name="Zhou Y."/>
            <person name="Yu Y."/>
            <person name="Zhang B."/>
            <person name="Zhuang S."/>
            <person name="Wei H."/>
            <person name="Liu B."/>
            <person name="Lei M."/>
            <person name="Yu H."/>
            <person name="Li Y."/>
            <person name="Xu H."/>
            <person name="Wei S."/>
            <person name="He X."/>
            <person name="Fang L."/>
            <person name="Zhang Z."/>
            <person name="Zhang Y."/>
            <person name="Huang X."/>
            <person name="Su Z."/>
            <person name="Tong W."/>
            <person name="Li J."/>
            <person name="Tong Z."/>
            <person name="Li S."/>
            <person name="Ye J."/>
            <person name="Wang L."/>
            <person name="Fang L."/>
            <person name="Lei T."/>
            <person name="Chen C."/>
            <person name="Chen H."/>
            <person name="Xu Z."/>
            <person name="Li H."/>
            <person name="Huang H."/>
            <person name="Zhang F."/>
            <person name="Xu H."/>
            <person name="Li N."/>
            <person name="Zhao C."/>
            <person name="Li S."/>
            <person name="Dong L."/>
            <person name="Huang Y."/>
            <person name="Li L."/>
            <person name="Xi Y."/>
            <person name="Qi Q."/>
            <person name="Li W."/>
            <person name="Zhang B."/>
            <person name="Hu W."/>
            <person name="Zhang Y."/>
            <person name="Tian X."/>
            <person name="Jiao Y."/>
            <person name="Liang X."/>
            <person name="Jin J."/>
            <person name="Gao L."/>
            <person name="Zheng W."/>
            <person name="Hao B."/>
            <person name="Liu S."/>
            <person name="Wang W."/>
            <person name="Yuan L."/>
            <person name="Cao M."/>
            <person name="McDermott J."/>
            <person name="Samudrala R."/>
            <person name="Wang J."/>
            <person name="Wong G.K."/>
            <person name="Yang H."/>
        </authorList>
    </citation>
    <scope>NUCLEOTIDE SEQUENCE [LARGE SCALE GENOMIC DNA]</scope>
</reference>
<dbReference type="EMBL" id="CM000142">
    <property type="protein sequence ID" value="EEE63245.1"/>
    <property type="molecule type" value="Genomic_DNA"/>
</dbReference>
<organism evidence="2">
    <name type="scientific">Oryza sativa subsp. japonica</name>
    <name type="common">Rice</name>
    <dbReference type="NCBI Taxonomy" id="39947"/>
    <lineage>
        <taxon>Eukaryota</taxon>
        <taxon>Viridiplantae</taxon>
        <taxon>Streptophyta</taxon>
        <taxon>Embryophyta</taxon>
        <taxon>Tracheophyta</taxon>
        <taxon>Spermatophyta</taxon>
        <taxon>Magnoliopsida</taxon>
        <taxon>Liliopsida</taxon>
        <taxon>Poales</taxon>
        <taxon>Poaceae</taxon>
        <taxon>BOP clade</taxon>
        <taxon>Oryzoideae</taxon>
        <taxon>Oryzeae</taxon>
        <taxon>Oryzinae</taxon>
        <taxon>Oryza</taxon>
        <taxon>Oryza sativa</taxon>
    </lineage>
</organism>
<dbReference type="AlphaFoldDB" id="B9FGN4"/>
<feature type="compositionally biased region" description="Gly residues" evidence="1">
    <location>
        <begin position="449"/>
        <end position="459"/>
    </location>
</feature>
<evidence type="ECO:0000313" key="2">
    <source>
        <dbReference type="EMBL" id="EEE63245.1"/>
    </source>
</evidence>
<dbReference type="PANTHER" id="PTHR33170:SF41">
    <property type="entry name" value="CCHC-TYPE DOMAIN-CONTAINING PROTEIN"/>
    <property type="match status" value="1"/>
</dbReference>
<name>B9FGN4_ORYSJ</name>
<proteinExistence type="predicted"/>
<dbReference type="PANTHER" id="PTHR33170">
    <property type="entry name" value="DUF4283 DOMAIN-CONTAINING PROTEIN-RELATED"/>
    <property type="match status" value="1"/>
</dbReference>
<dbReference type="Proteomes" id="UP000007752">
    <property type="component" value="Chromosome 5"/>
</dbReference>
<feature type="region of interest" description="Disordered" evidence="1">
    <location>
        <begin position="436"/>
        <end position="464"/>
    </location>
</feature>